<feature type="region of interest" description="Disordered" evidence="9">
    <location>
        <begin position="905"/>
        <end position="931"/>
    </location>
</feature>
<keyword evidence="14" id="KW-1185">Reference proteome</keyword>
<keyword evidence="7" id="KW-0012">Acyltransferase</keyword>
<evidence type="ECO:0000256" key="9">
    <source>
        <dbReference type="SAM" id="MobiDB-lite"/>
    </source>
</evidence>
<dbReference type="CDD" id="cd00833">
    <property type="entry name" value="PKS"/>
    <property type="match status" value="1"/>
</dbReference>
<evidence type="ECO:0000256" key="8">
    <source>
        <dbReference type="PROSITE-ProRule" id="PRU01363"/>
    </source>
</evidence>
<dbReference type="Pfam" id="PF23297">
    <property type="entry name" value="ACP_SdgA_C"/>
    <property type="match status" value="1"/>
</dbReference>
<dbReference type="SMART" id="SM00822">
    <property type="entry name" value="PKS_KR"/>
    <property type="match status" value="1"/>
</dbReference>
<feature type="active site" description="Proton acceptor; for dehydratase activity" evidence="8">
    <location>
        <position position="955"/>
    </location>
</feature>
<dbReference type="CDD" id="cd05274">
    <property type="entry name" value="KR_FAS_SDR_x"/>
    <property type="match status" value="1"/>
</dbReference>
<feature type="domain" description="Ketosynthase family 3 (KS3)" evidence="11">
    <location>
        <begin position="6"/>
        <end position="397"/>
    </location>
</feature>
<dbReference type="SUPFAM" id="SSF55048">
    <property type="entry name" value="Probable ACP-binding domain of malonyl-CoA ACP transacylase"/>
    <property type="match status" value="1"/>
</dbReference>
<dbReference type="PANTHER" id="PTHR43775:SF29">
    <property type="entry name" value="ASPERFURANONE POLYKETIDE SYNTHASE AFOG-RELATED"/>
    <property type="match status" value="1"/>
</dbReference>
<comment type="caution">
    <text evidence="13">The sequence shown here is derived from an EMBL/GenBank/DDBJ whole genome shotgun (WGS) entry which is preliminary data.</text>
</comment>
<evidence type="ECO:0000313" key="13">
    <source>
        <dbReference type="EMBL" id="KAK8053451.1"/>
    </source>
</evidence>
<dbReference type="Gene3D" id="3.30.70.3290">
    <property type="match status" value="1"/>
</dbReference>
<dbReference type="Pfam" id="PF02801">
    <property type="entry name" value="Ketoacyl-synt_C"/>
    <property type="match status" value="1"/>
</dbReference>
<feature type="domain" description="Carrier" evidence="10">
    <location>
        <begin position="2469"/>
        <end position="2546"/>
    </location>
</feature>
<dbReference type="Pfam" id="PF23114">
    <property type="entry name" value="NAD-bd_HRPKS_sdrA"/>
    <property type="match status" value="1"/>
</dbReference>
<dbReference type="SUPFAM" id="SSF53901">
    <property type="entry name" value="Thiolase-like"/>
    <property type="match status" value="1"/>
</dbReference>
<dbReference type="Pfam" id="PF00109">
    <property type="entry name" value="ketoacyl-synt"/>
    <property type="match status" value="1"/>
</dbReference>
<feature type="region of interest" description="N-terminal hotdog fold" evidence="8">
    <location>
        <begin position="923"/>
        <end position="1058"/>
    </location>
</feature>
<evidence type="ECO:0000256" key="1">
    <source>
        <dbReference type="ARBA" id="ARBA00022450"/>
    </source>
</evidence>
<evidence type="ECO:0000259" key="11">
    <source>
        <dbReference type="PROSITE" id="PS52004"/>
    </source>
</evidence>
<dbReference type="InterPro" id="IPR016036">
    <property type="entry name" value="Malonyl_transacylase_ACP-bd"/>
</dbReference>
<dbReference type="Pfam" id="PF08659">
    <property type="entry name" value="KR"/>
    <property type="match status" value="1"/>
</dbReference>
<dbReference type="InterPro" id="IPR049552">
    <property type="entry name" value="PKS_DH_N"/>
</dbReference>
<feature type="active site" description="Proton donor; for dehydratase activity" evidence="8">
    <location>
        <position position="1137"/>
    </location>
</feature>
<dbReference type="Pfam" id="PF08240">
    <property type="entry name" value="ADH_N"/>
    <property type="match status" value="1"/>
</dbReference>
<evidence type="ECO:0000256" key="5">
    <source>
        <dbReference type="ARBA" id="ARBA00023002"/>
    </source>
</evidence>
<dbReference type="Gene3D" id="3.10.129.110">
    <property type="entry name" value="Polyketide synthase dehydratase"/>
    <property type="match status" value="1"/>
</dbReference>
<dbReference type="InterPro" id="IPR009081">
    <property type="entry name" value="PP-bd_ACP"/>
</dbReference>
<dbReference type="SUPFAM" id="SSF47336">
    <property type="entry name" value="ACP-like"/>
    <property type="match status" value="1"/>
</dbReference>
<dbReference type="InterPro" id="IPR013217">
    <property type="entry name" value="Methyltransf_12"/>
</dbReference>
<organism evidence="13 14">
    <name type="scientific">Apiospora saccharicola</name>
    <dbReference type="NCBI Taxonomy" id="335842"/>
    <lineage>
        <taxon>Eukaryota</taxon>
        <taxon>Fungi</taxon>
        <taxon>Dikarya</taxon>
        <taxon>Ascomycota</taxon>
        <taxon>Pezizomycotina</taxon>
        <taxon>Sordariomycetes</taxon>
        <taxon>Xylariomycetidae</taxon>
        <taxon>Amphisphaeriales</taxon>
        <taxon>Apiosporaceae</taxon>
        <taxon>Apiospora</taxon>
    </lineage>
</organism>
<dbReference type="Pfam" id="PF21089">
    <property type="entry name" value="PKS_DH_N"/>
    <property type="match status" value="1"/>
</dbReference>
<evidence type="ECO:0000256" key="6">
    <source>
        <dbReference type="ARBA" id="ARBA00023268"/>
    </source>
</evidence>
<sequence length="2555" mass="279947">MSAPTDRSIAIVGMGCRFAGDATSPDKLWELLEHGQNVWSPIDNSRFNASGIYHPNGQRIGSTNVKGGHFLKQDVAAFDASFFNMTTDMASSMDPQYRMMLEVVYESLESAGITMEKIAGSDTSVYAGLMFRDYHDAISRDPDTIPRYFMTGNAATMASNRISHFLDLRGASMTVDTGCSTTLTALHLAVQSLRSSECGMSIVTGGSLMLNPDVFLSLSNLGMLSADGMSFAFDSRANGYGRGEGVAALVIKRLDDALRDGDCIRAVIRETALNQDGRTPTITTPDGGAQERLIRSCYEKAGLDPSLTAYVEAHGTGTPVGDPIEISALSAAFEAQKSPEHPLLVGSIKSNIGHTEAASGLASIIKVHWPKRDGDIRRASINNFGFGGANAHTILEGCNSVGDNSRQVNGNAHANGPNGASKQSTLQPRLYLLSATNQASCQKMAHNLRDHLLSRYQETEDEQTLLDSVAYTLGSHRSRFPFSISFSTDSLEGLGHKLQDEQLLPTRAIDDTKQPRLGWVFTGQGAQWYAMGRELLDAYPVFKEAILECDAYIREMGAKWTIMETLLTRESPEELQRDEVTTRINEAQFSLPLSTAIQLALVRLLWSWGVTPTAISSHSSGEVAAAYAAGALTCRAAIGITYIRGALTRRAANGTETRKGGMLAAGLSRDEANAYISQVNCGKVVVACVNSQSSVTISGDVTGLDELERALNADGVFARRLKVTEAFHSEYMRPLATAFGDSMVGMLQAGSTRPVLFASPKEGRVMEELDSLSTPGHWVDAMMQPVEFEAAFCDMCFEPCSVSASGARQQQVDLVMEVGPHGSLSGPIRQIMSLPEFKTSQTIPYLSCLSRGKDAISTMHLLAAELLQSGYRLNMDAVNFPRGRPQGVRILPNLPTYAWDHQRRHWRDPRENRSHKQKERPPHDLVGSLQPNSPPFAPTWRHLIRPSDIPWTRHHMVESNIVYPGAGFICMAIEGFSQMRPAMAHKAFTFHLRDVEFSQALLIPDDDIGVEARMTIRSCSDRDLESRGWHQFQIHSVSGENAWTAHCSGLIQTSESQLSPVSETWENTVAYTREIEPKDLWASLRAVGIYHGPSFQNISQIRRRLDQAYTSFYIADVQSTMPYNFQSQHFIHPTTLDSIVQAGYAVLPNASAIGTESLIPRRLNNLTISSAISTAAEHALNVVTHIKHRSAQNFGVNLSVTDGPNVVIEIEGLTYQSIGNASGTSNETQRDGNIHSCVSWRWGPDITLPQSQLLGDQMKIPVQDSEVAVIKKLRRCTIHYIQECVEALTEGDISTLEWHHQKYYGWMRNQVHLASENKLGPASAGWLLEGSEDRSALRTRVSRDSVNGEMLVHLGPEMASLLKKEKAPLQLMMEGKLLTRYYADAIKWGRSCEQAAQLVQHCVHKNPRAKILEVGGGTGGCTQVILDALDQARCRSGEAPFGQYDFTDISSGFFEAAKERFETWRDFMQFRKLDIESDVDSQGFEPGSYDVIVACQVLHATSNIRRTLRHVRSLLKPGGQLILVETTNDQTDLFFVFGLLPGWWLSEEDERKHTPSLTVSFWNQVLSESGMSGVDLEVRDCESDEFYMLSTMCSTAVEDAAPALAIEKQQSATQEVLLIPGDGSTAPEDWLHELRDSLANMTGFDVSVLPSLTNADLTGKFCVFLGEVDDTRLANAETGWFSSMLSIANKCKGLLWVANGGSMDNEDPWLSLHRGLLRTLRSENSGKRYVSLDLDARRGRDSLWAHETLSMISSVFTASFHDQSRENDYEYGERDGIIYIPRAHRDKTLNDALDRKATDIQQHPTTIASAGGMQRPFRDLDDGRRLRMDLESPGLLDSLFFRAEPAAPLPSGYIDIEPRAFGLNFRDVMVAMGQLEANKVMGFECAGVITQLDELAAHSSGLKVGDRVCALLQGHWSTKTRAPWTDVVGIPQDMDFVQAASMPHVFATALVALQETARLHKGERVLINAGAGGVGQAAIMLAQSVGVEVFVTVGTEEKRSLLMTKYGIQPDHIFSSRDSAFAGKIKAATGGKGVHVVLNSLSGSLLQESFDCLDEFGRFVDLGKREFEQNSRLGMLTFSRNVSFSSIDILSWQSRRGADISRILQSLMDLVRDKTVAPVSPITTYPISEIEKAFRLMQSGKHMGKIVVTADPSEQVPFRLTEKADDVIPPLSLDANATYLLVGGFGGIGRCLCEWLVLRGAKNLIVLSRNARPQRFLSEITQIADAAGLGSIEIRPVACDVSDEAHLVVALASCRDMPPIRGVIQGAMVLQDALLSKMTLGDFQTAVKPKVHGSWNLHKQLRGDVDFFIMLSSLVGVMGAAGQANYAAGCAFQDSLAAHRRARGQPAVSLDLGMIKGVGYVAEKSERGGVPVSERLASLGFQALHEEQVLQIIEAAIQLPDTPSTIVTGINMYPGSHWTEVSWMQERRFAGLQYREQPSSASGSTVNQTGDIAARSVRQQLTMVTSMDDASKIILEGITRKMAAIFGLREDLIGPSTSLGTLGVDSLVAVELRNWIMAQVAAEISTLELMQNVSLAHVAQIILQKSTLIDNTVLG</sequence>
<dbReference type="Proteomes" id="UP001446871">
    <property type="component" value="Unassembled WGS sequence"/>
</dbReference>
<evidence type="ECO:0000256" key="3">
    <source>
        <dbReference type="ARBA" id="ARBA00022679"/>
    </source>
</evidence>
<dbReference type="SMART" id="SM00823">
    <property type="entry name" value="PKS_PP"/>
    <property type="match status" value="1"/>
</dbReference>
<dbReference type="Pfam" id="PF14765">
    <property type="entry name" value="PS-DH"/>
    <property type="match status" value="1"/>
</dbReference>
<feature type="region of interest" description="C-terminal hotdog fold" evidence="8">
    <location>
        <begin position="1072"/>
        <end position="1224"/>
    </location>
</feature>
<dbReference type="EMBL" id="JAQQWM010000008">
    <property type="protein sequence ID" value="KAK8053451.1"/>
    <property type="molecule type" value="Genomic_DNA"/>
</dbReference>
<dbReference type="InterPro" id="IPR056501">
    <property type="entry name" value="NAD-bd_HRPKS_sdrA"/>
</dbReference>
<dbReference type="InterPro" id="IPR050091">
    <property type="entry name" value="PKS_NRPS_Biosynth_Enz"/>
</dbReference>
<dbReference type="Gene3D" id="3.40.50.150">
    <property type="entry name" value="Vaccinia Virus protein VP39"/>
    <property type="match status" value="1"/>
</dbReference>
<proteinExistence type="predicted"/>
<dbReference type="PROSITE" id="PS50075">
    <property type="entry name" value="CARRIER"/>
    <property type="match status" value="1"/>
</dbReference>
<dbReference type="InterPro" id="IPR011032">
    <property type="entry name" value="GroES-like_sf"/>
</dbReference>
<keyword evidence="3" id="KW-0808">Transferase</keyword>
<dbReference type="SMART" id="SM00829">
    <property type="entry name" value="PKS_ER"/>
    <property type="match status" value="1"/>
</dbReference>
<keyword evidence="2" id="KW-0597">Phosphoprotein</keyword>
<dbReference type="Gene3D" id="1.10.1200.10">
    <property type="entry name" value="ACP-like"/>
    <property type="match status" value="1"/>
</dbReference>
<dbReference type="InterPro" id="IPR032821">
    <property type="entry name" value="PKS_assoc"/>
</dbReference>
<dbReference type="InterPro" id="IPR016039">
    <property type="entry name" value="Thiolase-like"/>
</dbReference>
<keyword evidence="4" id="KW-0521">NADP</keyword>
<evidence type="ECO:0000259" key="10">
    <source>
        <dbReference type="PROSITE" id="PS50075"/>
    </source>
</evidence>
<dbReference type="SUPFAM" id="SSF51735">
    <property type="entry name" value="NAD(P)-binding Rossmann-fold domains"/>
    <property type="match status" value="2"/>
</dbReference>
<dbReference type="SMART" id="SM00827">
    <property type="entry name" value="PKS_AT"/>
    <property type="match status" value="1"/>
</dbReference>
<dbReference type="SUPFAM" id="SSF50129">
    <property type="entry name" value="GroES-like"/>
    <property type="match status" value="1"/>
</dbReference>
<dbReference type="Gene3D" id="3.40.47.10">
    <property type="match status" value="2"/>
</dbReference>
<dbReference type="InterPro" id="IPR013968">
    <property type="entry name" value="PKS_KR"/>
</dbReference>
<keyword evidence="5" id="KW-0560">Oxidoreductase</keyword>
<dbReference type="InterPro" id="IPR020806">
    <property type="entry name" value="PKS_PP-bd"/>
</dbReference>
<protein>
    <submittedName>
        <fullName evidence="13">Polyketide synthase</fullName>
    </submittedName>
</protein>
<dbReference type="Gene3D" id="3.40.366.10">
    <property type="entry name" value="Malonyl-Coenzyme A Acyl Carrier Protein, domain 2"/>
    <property type="match status" value="1"/>
</dbReference>
<dbReference type="PANTHER" id="PTHR43775">
    <property type="entry name" value="FATTY ACID SYNTHASE"/>
    <property type="match status" value="1"/>
</dbReference>
<dbReference type="Pfam" id="PF00698">
    <property type="entry name" value="Acyl_transf_1"/>
    <property type="match status" value="1"/>
</dbReference>
<dbReference type="Gene3D" id="3.40.50.720">
    <property type="entry name" value="NAD(P)-binding Rossmann-like Domain"/>
    <property type="match status" value="1"/>
</dbReference>
<gene>
    <name evidence="13" type="ORF">PG996_012752</name>
</gene>
<dbReference type="InterPro" id="IPR014031">
    <property type="entry name" value="Ketoacyl_synth_C"/>
</dbReference>
<dbReference type="InterPro" id="IPR014043">
    <property type="entry name" value="Acyl_transferase_dom"/>
</dbReference>
<dbReference type="InterPro" id="IPR049551">
    <property type="entry name" value="PKS_DH_C"/>
</dbReference>
<dbReference type="InterPro" id="IPR029063">
    <property type="entry name" value="SAM-dependent_MTases_sf"/>
</dbReference>
<dbReference type="InterPro" id="IPR049900">
    <property type="entry name" value="PKS_mFAS_DH"/>
</dbReference>
<dbReference type="InterPro" id="IPR016035">
    <property type="entry name" value="Acyl_Trfase/lysoPLipase"/>
</dbReference>
<dbReference type="CDD" id="cd02440">
    <property type="entry name" value="AdoMet_MTases"/>
    <property type="match status" value="1"/>
</dbReference>
<dbReference type="InterPro" id="IPR036291">
    <property type="entry name" value="NAD(P)-bd_dom_sf"/>
</dbReference>
<feature type="domain" description="PKS/mFAS DH" evidence="12">
    <location>
        <begin position="923"/>
        <end position="1224"/>
    </location>
</feature>
<dbReference type="InterPro" id="IPR057326">
    <property type="entry name" value="KR_dom"/>
</dbReference>
<dbReference type="InterPro" id="IPR036736">
    <property type="entry name" value="ACP-like_sf"/>
</dbReference>
<evidence type="ECO:0000259" key="12">
    <source>
        <dbReference type="PROSITE" id="PS52019"/>
    </source>
</evidence>
<feature type="compositionally biased region" description="Basic and acidic residues" evidence="9">
    <location>
        <begin position="908"/>
        <end position="923"/>
    </location>
</feature>
<dbReference type="Gene3D" id="3.90.180.10">
    <property type="entry name" value="Medium-chain alcohol dehydrogenases, catalytic domain"/>
    <property type="match status" value="1"/>
</dbReference>
<dbReference type="SMART" id="SM00825">
    <property type="entry name" value="PKS_KS"/>
    <property type="match status" value="1"/>
</dbReference>
<dbReference type="InterPro" id="IPR001227">
    <property type="entry name" value="Ac_transferase_dom_sf"/>
</dbReference>
<dbReference type="SUPFAM" id="SSF52151">
    <property type="entry name" value="FabD/lysophospholipase-like"/>
    <property type="match status" value="1"/>
</dbReference>
<evidence type="ECO:0000313" key="14">
    <source>
        <dbReference type="Proteomes" id="UP001446871"/>
    </source>
</evidence>
<name>A0ABR1U5L4_9PEZI</name>
<dbReference type="InterPro" id="IPR020807">
    <property type="entry name" value="PKS_DH"/>
</dbReference>
<dbReference type="InterPro" id="IPR020843">
    <property type="entry name" value="ER"/>
</dbReference>
<dbReference type="Pfam" id="PF16197">
    <property type="entry name" value="KAsynt_C_assoc"/>
    <property type="match status" value="1"/>
</dbReference>
<dbReference type="Pfam" id="PF08242">
    <property type="entry name" value="Methyltransf_12"/>
    <property type="match status" value="1"/>
</dbReference>
<dbReference type="Pfam" id="PF13602">
    <property type="entry name" value="ADH_zinc_N_2"/>
    <property type="match status" value="1"/>
</dbReference>
<dbReference type="InterPro" id="IPR042104">
    <property type="entry name" value="PKS_dehydratase_sf"/>
</dbReference>
<keyword evidence="1" id="KW-0596">Phosphopantetheine</keyword>
<dbReference type="PROSITE" id="PS52019">
    <property type="entry name" value="PKS_MFAS_DH"/>
    <property type="match status" value="1"/>
</dbReference>
<evidence type="ECO:0000256" key="4">
    <source>
        <dbReference type="ARBA" id="ARBA00022857"/>
    </source>
</evidence>
<reference evidence="13 14" key="1">
    <citation type="submission" date="2023-01" db="EMBL/GenBank/DDBJ databases">
        <title>Analysis of 21 Apiospora genomes using comparative genomics revels a genus with tremendous synthesis potential of carbohydrate active enzymes and secondary metabolites.</title>
        <authorList>
            <person name="Sorensen T."/>
        </authorList>
    </citation>
    <scope>NUCLEOTIDE SEQUENCE [LARGE SCALE GENOMIC DNA]</scope>
    <source>
        <strain evidence="13 14">CBS 83171</strain>
    </source>
</reference>
<dbReference type="PROSITE" id="PS00012">
    <property type="entry name" value="PHOSPHOPANTETHEINE"/>
    <property type="match status" value="1"/>
</dbReference>
<keyword evidence="6" id="KW-0511">Multifunctional enzyme</keyword>
<dbReference type="CDD" id="cd05195">
    <property type="entry name" value="enoyl_red"/>
    <property type="match status" value="1"/>
</dbReference>
<dbReference type="InterPro" id="IPR020841">
    <property type="entry name" value="PKS_Beta-ketoAc_synthase_dom"/>
</dbReference>
<dbReference type="InterPro" id="IPR006162">
    <property type="entry name" value="Ppantetheine_attach_site"/>
</dbReference>
<dbReference type="InterPro" id="IPR014030">
    <property type="entry name" value="Ketoacyl_synth_N"/>
</dbReference>
<dbReference type="PROSITE" id="PS52004">
    <property type="entry name" value="KS3_2"/>
    <property type="match status" value="1"/>
</dbReference>
<evidence type="ECO:0000256" key="7">
    <source>
        <dbReference type="ARBA" id="ARBA00023315"/>
    </source>
</evidence>
<dbReference type="SUPFAM" id="SSF53335">
    <property type="entry name" value="S-adenosyl-L-methionine-dependent methyltransferases"/>
    <property type="match status" value="1"/>
</dbReference>
<accession>A0ABR1U5L4</accession>
<dbReference type="InterPro" id="IPR013154">
    <property type="entry name" value="ADH-like_N"/>
</dbReference>
<evidence type="ECO:0000256" key="2">
    <source>
        <dbReference type="ARBA" id="ARBA00022553"/>
    </source>
</evidence>
<dbReference type="SMART" id="SM00826">
    <property type="entry name" value="PKS_DH"/>
    <property type="match status" value="1"/>
</dbReference>